<dbReference type="InterPro" id="IPR012312">
    <property type="entry name" value="Hemerythrin-like"/>
</dbReference>
<evidence type="ECO:0000259" key="8">
    <source>
        <dbReference type="Pfam" id="PF01814"/>
    </source>
</evidence>
<evidence type="ECO:0000256" key="2">
    <source>
        <dbReference type="ARBA" id="ARBA00022676"/>
    </source>
</evidence>
<dbReference type="EMBL" id="VFLP01000034">
    <property type="protein sequence ID" value="TRX92677.1"/>
    <property type="molecule type" value="Genomic_DNA"/>
</dbReference>
<dbReference type="InterPro" id="IPR003378">
    <property type="entry name" value="Fringe-like_glycosylTrfase"/>
</dbReference>
<evidence type="ECO:0000256" key="4">
    <source>
        <dbReference type="ARBA" id="ARBA00022692"/>
    </source>
</evidence>
<dbReference type="Pfam" id="PF01814">
    <property type="entry name" value="Hemerythrin"/>
    <property type="match status" value="1"/>
</dbReference>
<evidence type="ECO:0000256" key="7">
    <source>
        <dbReference type="ARBA" id="ARBA00023136"/>
    </source>
</evidence>
<dbReference type="Gene3D" id="3.90.550.50">
    <property type="match status" value="1"/>
</dbReference>
<evidence type="ECO:0000256" key="3">
    <source>
        <dbReference type="ARBA" id="ARBA00022679"/>
    </source>
</evidence>
<name>A0A553HXL0_9PEZI</name>
<keyword evidence="3" id="KW-0808">Transferase</keyword>
<dbReference type="AlphaFoldDB" id="A0A553HXL0"/>
<feature type="domain" description="Hemerythrin-like" evidence="8">
    <location>
        <begin position="455"/>
        <end position="571"/>
    </location>
</feature>
<keyword evidence="6" id="KW-1133">Transmembrane helix</keyword>
<protein>
    <submittedName>
        <fullName evidence="10">Uncharacterized protein</fullName>
    </submittedName>
</protein>
<evidence type="ECO:0000259" key="9">
    <source>
        <dbReference type="Pfam" id="PF02434"/>
    </source>
</evidence>
<dbReference type="PANTHER" id="PTHR35585">
    <property type="entry name" value="HHE DOMAIN PROTEIN (AFU_ORTHOLOGUE AFUA_4G00730)"/>
    <property type="match status" value="1"/>
</dbReference>
<proteinExistence type="predicted"/>
<evidence type="ECO:0000256" key="1">
    <source>
        <dbReference type="ARBA" id="ARBA00004606"/>
    </source>
</evidence>
<dbReference type="STRING" id="2512241.A0A553HXL0"/>
<comment type="subcellular location">
    <subcellularLocation>
        <location evidence="1">Membrane</location>
        <topology evidence="1">Single-pass type II membrane protein</topology>
    </subcellularLocation>
</comment>
<keyword evidence="7" id="KW-0472">Membrane</keyword>
<evidence type="ECO:0000313" key="11">
    <source>
        <dbReference type="Proteomes" id="UP000319160"/>
    </source>
</evidence>
<dbReference type="GO" id="GO:0016757">
    <property type="term" value="F:glycosyltransferase activity"/>
    <property type="evidence" value="ECO:0007669"/>
    <property type="project" value="UniProtKB-KW"/>
</dbReference>
<dbReference type="PANTHER" id="PTHR35585:SF1">
    <property type="entry name" value="HHE DOMAIN PROTEIN (AFU_ORTHOLOGUE AFUA_4G00730)"/>
    <property type="match status" value="1"/>
</dbReference>
<dbReference type="Gene3D" id="1.20.120.520">
    <property type="entry name" value="nmb1532 protein domain like"/>
    <property type="match status" value="1"/>
</dbReference>
<feature type="domain" description="Fringe-like glycosyltransferase" evidence="9">
    <location>
        <begin position="141"/>
        <end position="207"/>
    </location>
</feature>
<keyword evidence="4" id="KW-0812">Transmembrane</keyword>
<dbReference type="Pfam" id="PF02434">
    <property type="entry name" value="Fringe"/>
    <property type="match status" value="1"/>
</dbReference>
<evidence type="ECO:0000256" key="5">
    <source>
        <dbReference type="ARBA" id="ARBA00022968"/>
    </source>
</evidence>
<sequence>MTIPSLLGGKGHQDPCASLEGIEDIFVIIRTGSNEVQQKLPPLLNTTVPCFPHYGIWSDLEEEFAGFHIGNALDEIEPSLLEEHSDFEYYRHLQEHGRNASSSEEAASWTNAPNTGFGRDTPAWKLDKWKFLPVAKKAYRQNPASKWYVFVEGDTYVFWTSLLAWLSKIDASRPYYIGRQMNIGDSAFAYGGAGIIISNAAMEQLVERYTTNTETYNDLTINQWAGDFILAQAMNDAGIKLSPVWPTLEGEMPSALNMESISTQGHHLWCYNAATYHHMTPEDIYSYYEFDREWNSQDQGLPRHGDLFRNMVFPQIKEQILDWDNLSDDVRDEKSSFAECRVMCEDQADCVQFSLTAGTCKTSKAVKLGKQKIPAKESDERVDSGWILGRVGSFMEAMEASSTGQYVQRIRVSGSGYQAMFKTSIRSAPSFARKIYNTIPQLFSATTVVTMAKISDSIMHDHKELEQFYNNIKNAKSNDEKTQWRNQFTWELARHSVGEELVVYPAFEKLLPNGKEMADKDRKEHSSIKEHLFKFQDMKPEDPNFSKTLETLWTNLSAHIKEEEREDLPTLEKALDENDSEKMSKSFGRTKMFIPTRSHPSAPDKPPFETVVGLLTAPMDHLRDMFRKFPEDTKSQLP</sequence>
<organism evidence="10 11">
    <name type="scientific">Xylaria flabelliformis</name>
    <dbReference type="NCBI Taxonomy" id="2512241"/>
    <lineage>
        <taxon>Eukaryota</taxon>
        <taxon>Fungi</taxon>
        <taxon>Dikarya</taxon>
        <taxon>Ascomycota</taxon>
        <taxon>Pezizomycotina</taxon>
        <taxon>Sordariomycetes</taxon>
        <taxon>Xylariomycetidae</taxon>
        <taxon>Xylariales</taxon>
        <taxon>Xylariaceae</taxon>
        <taxon>Xylaria</taxon>
    </lineage>
</organism>
<accession>A0A553HXL0</accession>
<dbReference type="Proteomes" id="UP000319160">
    <property type="component" value="Unassembled WGS sequence"/>
</dbReference>
<reference evidence="11" key="1">
    <citation type="submission" date="2019-06" db="EMBL/GenBank/DDBJ databases">
        <title>Draft genome sequence of the griseofulvin-producing fungus Xylaria cubensis strain G536.</title>
        <authorList>
            <person name="Mead M.E."/>
            <person name="Raja H.A."/>
            <person name="Steenwyk J.L."/>
            <person name="Knowles S.L."/>
            <person name="Oberlies N.H."/>
            <person name="Rokas A."/>
        </authorList>
    </citation>
    <scope>NUCLEOTIDE SEQUENCE [LARGE SCALE GENOMIC DNA]</scope>
    <source>
        <strain evidence="11">G536</strain>
    </source>
</reference>
<evidence type="ECO:0000256" key="6">
    <source>
        <dbReference type="ARBA" id="ARBA00022989"/>
    </source>
</evidence>
<keyword evidence="5" id="KW-0735">Signal-anchor</keyword>
<keyword evidence="11" id="KW-1185">Reference proteome</keyword>
<dbReference type="GO" id="GO:0016020">
    <property type="term" value="C:membrane"/>
    <property type="evidence" value="ECO:0007669"/>
    <property type="project" value="UniProtKB-SubCell"/>
</dbReference>
<keyword evidence="2" id="KW-0328">Glycosyltransferase</keyword>
<dbReference type="OrthoDB" id="414175at2759"/>
<comment type="caution">
    <text evidence="10">The sequence shown here is derived from an EMBL/GenBank/DDBJ whole genome shotgun (WGS) entry which is preliminary data.</text>
</comment>
<evidence type="ECO:0000313" key="10">
    <source>
        <dbReference type="EMBL" id="TRX92677.1"/>
    </source>
</evidence>
<gene>
    <name evidence="10" type="ORF">FHL15_006351</name>
</gene>